<dbReference type="GO" id="GO:0140359">
    <property type="term" value="F:ABC-type transporter activity"/>
    <property type="evidence" value="ECO:0007669"/>
    <property type="project" value="InterPro"/>
</dbReference>
<dbReference type="GO" id="GO:0005319">
    <property type="term" value="F:lipid transporter activity"/>
    <property type="evidence" value="ECO:0007669"/>
    <property type="project" value="TreeGrafter"/>
</dbReference>
<feature type="transmembrane region" description="Helical" evidence="1">
    <location>
        <begin position="40"/>
        <end position="62"/>
    </location>
</feature>
<dbReference type="Proteomes" id="UP000655588">
    <property type="component" value="Unassembled WGS sequence"/>
</dbReference>
<dbReference type="GO" id="GO:0016020">
    <property type="term" value="C:membrane"/>
    <property type="evidence" value="ECO:0007669"/>
    <property type="project" value="InterPro"/>
</dbReference>
<protein>
    <submittedName>
        <fullName evidence="2">Uncharacterized protein</fullName>
    </submittedName>
</protein>
<keyword evidence="1" id="KW-1133">Transmembrane helix</keyword>
<comment type="caution">
    <text evidence="2">The sequence shown here is derived from an EMBL/GenBank/DDBJ whole genome shotgun (WGS) entry which is preliminary data.</text>
</comment>
<evidence type="ECO:0000313" key="3">
    <source>
        <dbReference type="Proteomes" id="UP000655588"/>
    </source>
</evidence>
<dbReference type="PANTHER" id="PTHR19229:SF209">
    <property type="entry name" value="ATP-BINDING CASSETTE SUB-FAMILY A MEMBER 5 ISOFORM X1"/>
    <property type="match status" value="1"/>
</dbReference>
<name>A0A833WB26_9HYME</name>
<dbReference type="InterPro" id="IPR026082">
    <property type="entry name" value="ABCA"/>
</dbReference>
<feature type="transmembrane region" description="Helical" evidence="1">
    <location>
        <begin position="306"/>
        <end position="327"/>
    </location>
</feature>
<keyword evidence="1" id="KW-0472">Membrane</keyword>
<organism evidence="2 3">
    <name type="scientific">Frieseomelitta varia</name>
    <dbReference type="NCBI Taxonomy" id="561572"/>
    <lineage>
        <taxon>Eukaryota</taxon>
        <taxon>Metazoa</taxon>
        <taxon>Ecdysozoa</taxon>
        <taxon>Arthropoda</taxon>
        <taxon>Hexapoda</taxon>
        <taxon>Insecta</taxon>
        <taxon>Pterygota</taxon>
        <taxon>Neoptera</taxon>
        <taxon>Endopterygota</taxon>
        <taxon>Hymenoptera</taxon>
        <taxon>Apocrita</taxon>
        <taxon>Aculeata</taxon>
        <taxon>Apoidea</taxon>
        <taxon>Anthophila</taxon>
        <taxon>Apidae</taxon>
        <taxon>Frieseomelitta</taxon>
    </lineage>
</organism>
<reference evidence="2" key="1">
    <citation type="submission" date="2019-11" db="EMBL/GenBank/DDBJ databases">
        <title>The nuclear and mitochondrial genomes of Frieseomelitta varia - a highly eusocial stingless bee (Meliponini) with a permanently sterile worker caste.</title>
        <authorList>
            <person name="Freitas F.C.P."/>
            <person name="Lourenco A.P."/>
            <person name="Nunes F.M.F."/>
            <person name="Paschoal A.R."/>
            <person name="Abreu F.C.P."/>
            <person name="Barbin F.O."/>
            <person name="Bataglia L."/>
            <person name="Cardoso-Junior C.A.M."/>
            <person name="Cervoni M.S."/>
            <person name="Silva S.R."/>
            <person name="Dalarmi F."/>
            <person name="Del Lama M.A."/>
            <person name="Depintor T.S."/>
            <person name="Ferreira K.M."/>
            <person name="Goria P.S."/>
            <person name="Jaskot M.C."/>
            <person name="Lago D.C."/>
            <person name="Luna-Lucena D."/>
            <person name="Moda L.M."/>
            <person name="Nascimento L."/>
            <person name="Pedrino M."/>
            <person name="Rabico F.O."/>
            <person name="Sanches F.C."/>
            <person name="Santos D.E."/>
            <person name="Santos C.G."/>
            <person name="Vieira J."/>
            <person name="Lopes T.F."/>
            <person name="Barchuk A.R."/>
            <person name="Hartfelder K."/>
            <person name="Simoes Z.L.P."/>
            <person name="Bitondi M.M.G."/>
            <person name="Pinheiro D.G."/>
        </authorList>
    </citation>
    <scope>NUCLEOTIDE SEQUENCE</scope>
    <source>
        <strain evidence="2">USP_RPSP 00005682</strain>
        <tissue evidence="2">Whole individual</tissue>
    </source>
</reference>
<evidence type="ECO:0000256" key="1">
    <source>
        <dbReference type="SAM" id="Phobius"/>
    </source>
</evidence>
<sequence length="352" mass="40176">MNYSVNKNLWYTTKKILKSLMNDRKTENNRADESDQFDPLLIVMEIFLPLCTLGVLIVVKVLPPNPNYPAMTTQRQEGGIFETFNGYKNNTIAVVPNSTETLTFLNSMNTLWLSMWDYPGKLPLNFMVFDTKDDLQAAYWRDPYSVPLAVIFEDSKPISQHLLYEIRTNPSYTNPPSPTELYSAPVTCRKDTSHWLGGVLSIETGGSCPVNNYLHSGFLALQMIVDITKIRLDTGNTDLTVPDIKLEMFPKEAFTADWMLAFRVVIPLFMVLALSQFVTYLLILIVGEKEKKIKEGMKIMGLKDSIFWWVIVVHYLQRFCLITLCCWSNTTVYITNVSTHTLFTNIPFGSAL</sequence>
<accession>A0A833WB26</accession>
<feature type="transmembrane region" description="Helical" evidence="1">
    <location>
        <begin position="260"/>
        <end position="286"/>
    </location>
</feature>
<keyword evidence="1" id="KW-0812">Transmembrane</keyword>
<gene>
    <name evidence="2" type="ORF">E2986_14146</name>
</gene>
<keyword evidence="3" id="KW-1185">Reference proteome</keyword>
<dbReference type="AlphaFoldDB" id="A0A833WB26"/>
<evidence type="ECO:0000313" key="2">
    <source>
        <dbReference type="EMBL" id="KAF3426493.1"/>
    </source>
</evidence>
<proteinExistence type="predicted"/>
<dbReference type="EMBL" id="WNWW01000315">
    <property type="protein sequence ID" value="KAF3426493.1"/>
    <property type="molecule type" value="Genomic_DNA"/>
</dbReference>
<dbReference type="PANTHER" id="PTHR19229">
    <property type="entry name" value="ATP-BINDING CASSETTE TRANSPORTER SUBFAMILY A ABCA"/>
    <property type="match status" value="1"/>
</dbReference>